<dbReference type="Gene3D" id="3.40.50.1110">
    <property type="entry name" value="SGNH hydrolase"/>
    <property type="match status" value="1"/>
</dbReference>
<feature type="compositionally biased region" description="Basic and acidic residues" evidence="5">
    <location>
        <begin position="133"/>
        <end position="154"/>
    </location>
</feature>
<evidence type="ECO:0000256" key="3">
    <source>
        <dbReference type="ARBA" id="ARBA00022801"/>
    </source>
</evidence>
<comment type="similarity">
    <text evidence="1">Belongs to the 'GDSL' lipolytic enzyme family.</text>
</comment>
<dbReference type="GO" id="GO:0016788">
    <property type="term" value="F:hydrolase activity, acting on ester bonds"/>
    <property type="evidence" value="ECO:0007669"/>
    <property type="project" value="InterPro"/>
</dbReference>
<protein>
    <submittedName>
        <fullName evidence="6">Uncharacterized protein</fullName>
    </submittedName>
</protein>
<feature type="compositionally biased region" description="Basic and acidic residues" evidence="5">
    <location>
        <begin position="514"/>
        <end position="528"/>
    </location>
</feature>
<feature type="compositionally biased region" description="Polar residues" evidence="5">
    <location>
        <begin position="54"/>
        <end position="64"/>
    </location>
</feature>
<dbReference type="Proteomes" id="UP000290289">
    <property type="component" value="Chromosome 16"/>
</dbReference>
<gene>
    <name evidence="6" type="ORF">DVH24_033682</name>
</gene>
<feature type="compositionally biased region" description="Polar residues" evidence="5">
    <location>
        <begin position="170"/>
        <end position="179"/>
    </location>
</feature>
<feature type="compositionally biased region" description="Basic and acidic residues" evidence="5">
    <location>
        <begin position="491"/>
        <end position="500"/>
    </location>
</feature>
<feature type="compositionally biased region" description="Basic and acidic residues" evidence="5">
    <location>
        <begin position="400"/>
        <end position="409"/>
    </location>
</feature>
<dbReference type="SUPFAM" id="SSF52266">
    <property type="entry name" value="SGNH hydrolase"/>
    <property type="match status" value="1"/>
</dbReference>
<keyword evidence="7" id="KW-1185">Reference proteome</keyword>
<feature type="region of interest" description="Disordered" evidence="5">
    <location>
        <begin position="400"/>
        <end position="424"/>
    </location>
</feature>
<dbReference type="PANTHER" id="PTHR22835:SF510">
    <property type="entry name" value="GDSL ESTERASE_LIPASE"/>
    <property type="match status" value="1"/>
</dbReference>
<evidence type="ECO:0000313" key="6">
    <source>
        <dbReference type="EMBL" id="RXH72144.1"/>
    </source>
</evidence>
<feature type="compositionally biased region" description="Basic and acidic residues" evidence="5">
    <location>
        <begin position="284"/>
        <end position="308"/>
    </location>
</feature>
<dbReference type="EMBL" id="RDQH01000342">
    <property type="protein sequence ID" value="RXH72144.1"/>
    <property type="molecule type" value="Genomic_DNA"/>
</dbReference>
<proteinExistence type="inferred from homology"/>
<name>A0A498HPB7_MALDO</name>
<sequence>MAKPWGTVGNWAAEAEREEAEELAAAAKAESQSFPSLKEAVSAKPKKKKMSLSEFYNASGTPASNRVGLTPDEMMRLPTGPKERSAEEMQYGRLGGGFPSYGRSGTNPGRGGDREGGDGSWGGGGRRSYGGFDDDRRGPPSRVSDLDQPSRADEVDNWAMTKKSLPSVDSGRQNRYSSLGSVGAGGGGGDGVGGGMGGPAWSRADEVDNWAVGKKPTPSRSSPFGSEFHSGPEPDRWVRGGREVDRVERERPKLVLDPPKAESGVNEPSQVVKTNKPNPFGAARPREEILAEKGLDWKKLESEIEAKKTSRPTSAHSSRPSSAQSSRSEGPGLHASDNVVKPRPKVNPFGDAKPREVLLEERGKDWRKIDLELEHQGIDRPETEEEKILKEEIDHLKKELEKESTDKVNSETVQESGGDRPSLRDIILQKERELEALIREFDDKVRFGQKAIDRPGSGAGRPGSGAGRPGSSAGRAGNFHERTPSYSGSFEDSRSVEYVDRSPLQGKGDPWARPFDDRRSFHGGRERGGFLGSRDMGRDYNLEQNSDIGSLAATLPTRSKSSLDSQHRWWRGPWGLKKSVEAVAVGVVLVAALSTSFGLVPQKKSRSACQFPAMYNFGDSNSDTGSFSATFYRLPSPYGYTFFGKPSGRFSDGRIIIDFIAQKLGFPFLSAYLNSIGANFRCGANFAIVASTIQPLDVRTFGDGYSPISLNVQLSQFAQFKARVNEFFPRDERSYVKAGLPRAEDFSKALYTLDIGQNDLSAGLSWKTADQLLENVSSITAQLALTIEQLYQQGARVFWIHNTGPLGCLPSTLAYKMAEPGDLDQNGCLKRYNEVCQEFNRQLKERVLKLRAKLSEAVFTYIDVYAAKYTLISEAEKYGFTSPLAQCCGSYGDVPVRCGVKAIVNGTEVGGPCSNPSQHINWDGGHYSDAANEWLATRIMDGAFSDPPVSITEACHKTPRF</sequence>
<evidence type="ECO:0000256" key="2">
    <source>
        <dbReference type="ARBA" id="ARBA00022729"/>
    </source>
</evidence>
<dbReference type="GO" id="GO:0003743">
    <property type="term" value="F:translation initiation factor activity"/>
    <property type="evidence" value="ECO:0007669"/>
    <property type="project" value="InterPro"/>
</dbReference>
<accession>A0A498HPB7</accession>
<dbReference type="PANTHER" id="PTHR22835">
    <property type="entry name" value="ZINC FINGER FYVE DOMAIN CONTAINING PROTEIN"/>
    <property type="match status" value="1"/>
</dbReference>
<dbReference type="InterPro" id="IPR036514">
    <property type="entry name" value="SGNH_hydro_sf"/>
</dbReference>
<dbReference type="InterPro" id="IPR001087">
    <property type="entry name" value="GDSL"/>
</dbReference>
<keyword evidence="3" id="KW-0378">Hydrolase</keyword>
<feature type="region of interest" description="Disordered" evidence="5">
    <location>
        <begin position="27"/>
        <end position="361"/>
    </location>
</feature>
<evidence type="ECO:0000256" key="5">
    <source>
        <dbReference type="SAM" id="MobiDB-lite"/>
    </source>
</evidence>
<keyword evidence="4" id="KW-0325">Glycoprotein</keyword>
<dbReference type="CDD" id="cd01837">
    <property type="entry name" value="SGNH_plant_lipase_like"/>
    <property type="match status" value="1"/>
</dbReference>
<dbReference type="AlphaFoldDB" id="A0A498HPB7"/>
<evidence type="ECO:0000313" key="7">
    <source>
        <dbReference type="Proteomes" id="UP000290289"/>
    </source>
</evidence>
<keyword evidence="2" id="KW-0732">Signal</keyword>
<feature type="compositionally biased region" description="Low complexity" evidence="5">
    <location>
        <begin position="311"/>
        <end position="328"/>
    </location>
</feature>
<evidence type="ECO:0000256" key="4">
    <source>
        <dbReference type="ARBA" id="ARBA00023180"/>
    </source>
</evidence>
<feature type="compositionally biased region" description="Gly residues" evidence="5">
    <location>
        <begin position="182"/>
        <end position="198"/>
    </location>
</feature>
<dbReference type="Pfam" id="PF00657">
    <property type="entry name" value="Lipase_GDSL"/>
    <property type="match status" value="1"/>
</dbReference>
<dbReference type="InterPro" id="IPR035669">
    <property type="entry name" value="SGNH_plant_lipase-like"/>
</dbReference>
<feature type="region of interest" description="Disordered" evidence="5">
    <location>
        <begin position="448"/>
        <end position="536"/>
    </location>
</feature>
<feature type="compositionally biased region" description="Basic and acidic residues" evidence="5">
    <location>
        <begin position="230"/>
        <end position="254"/>
    </location>
</feature>
<feature type="compositionally biased region" description="Gly residues" evidence="5">
    <location>
        <begin position="118"/>
        <end position="128"/>
    </location>
</feature>
<dbReference type="Pfam" id="PF06273">
    <property type="entry name" value="eIF-4B"/>
    <property type="match status" value="2"/>
</dbReference>
<organism evidence="6 7">
    <name type="scientific">Malus domestica</name>
    <name type="common">Apple</name>
    <name type="synonym">Pyrus malus</name>
    <dbReference type="NCBI Taxonomy" id="3750"/>
    <lineage>
        <taxon>Eukaryota</taxon>
        <taxon>Viridiplantae</taxon>
        <taxon>Streptophyta</taxon>
        <taxon>Embryophyta</taxon>
        <taxon>Tracheophyta</taxon>
        <taxon>Spermatophyta</taxon>
        <taxon>Magnoliopsida</taxon>
        <taxon>eudicotyledons</taxon>
        <taxon>Gunneridae</taxon>
        <taxon>Pentapetalae</taxon>
        <taxon>rosids</taxon>
        <taxon>fabids</taxon>
        <taxon>Rosales</taxon>
        <taxon>Rosaceae</taxon>
        <taxon>Amygdaloideae</taxon>
        <taxon>Maleae</taxon>
        <taxon>Malus</taxon>
    </lineage>
</organism>
<reference evidence="6 7" key="1">
    <citation type="submission" date="2018-10" db="EMBL/GenBank/DDBJ databases">
        <title>A high-quality apple genome assembly.</title>
        <authorList>
            <person name="Hu J."/>
        </authorList>
    </citation>
    <scope>NUCLEOTIDE SEQUENCE [LARGE SCALE GENOMIC DNA]</scope>
    <source>
        <strain evidence="7">cv. HFTH1</strain>
        <tissue evidence="6">Young leaf</tissue>
    </source>
</reference>
<feature type="compositionally biased region" description="Gly residues" evidence="5">
    <location>
        <begin position="457"/>
        <end position="468"/>
    </location>
</feature>
<dbReference type="InterPro" id="IPR010433">
    <property type="entry name" value="EIF-4B_pln"/>
</dbReference>
<comment type="caution">
    <text evidence="6">The sequence shown here is derived from an EMBL/GenBank/DDBJ whole genome shotgun (WGS) entry which is preliminary data.</text>
</comment>
<feature type="compositionally biased region" description="Basic and acidic residues" evidence="5">
    <location>
        <begin position="352"/>
        <end position="361"/>
    </location>
</feature>
<feature type="compositionally biased region" description="Polar residues" evidence="5">
    <location>
        <begin position="266"/>
        <end position="277"/>
    </location>
</feature>
<evidence type="ECO:0000256" key="1">
    <source>
        <dbReference type="ARBA" id="ARBA00008668"/>
    </source>
</evidence>